<sequence length="194" mass="22012">MERPTIEEVCAKVVENTNVLHNLPKTKHKGMPGNYLESLTGIPTSSACLDCSDGEVKIFPLKRTKTDHYVPKETIAVTMLSKESLVSHSFEESKVYKKLCKVLYVPYFRNGDNIQYFQPTIIDLLEEKYATLLQALRDDYDAIRKHFVETGALEGSSHIGKYLQNRTKGAGKGAPKTRAYYLRPLFMKEFVGMV</sequence>
<dbReference type="InterPro" id="IPR011337">
    <property type="entry name" value="DNA_rep_MutH/RE_typeII_Sau3AI"/>
</dbReference>
<reference evidence="5" key="1">
    <citation type="journal article" date="2020" name="Nature">
        <title>Giant virus diversity and host interactions through global metagenomics.</title>
        <authorList>
            <person name="Schulz F."/>
            <person name="Roux S."/>
            <person name="Paez-Espino D."/>
            <person name="Jungbluth S."/>
            <person name="Walsh D.A."/>
            <person name="Denef V.J."/>
            <person name="McMahon K.D."/>
            <person name="Konstantinidis K.T."/>
            <person name="Eloe-Fadrosh E.A."/>
            <person name="Kyrpides N.C."/>
            <person name="Woyke T."/>
        </authorList>
    </citation>
    <scope>NUCLEOTIDE SEQUENCE</scope>
    <source>
        <strain evidence="5">GVMAG-S-3300012000-57</strain>
    </source>
</reference>
<evidence type="ECO:0000256" key="3">
    <source>
        <dbReference type="ARBA" id="ARBA00022801"/>
    </source>
</evidence>
<dbReference type="Gene3D" id="3.40.600.10">
    <property type="entry name" value="DNA mismatch repair MutH/Restriction endonuclease, type II"/>
    <property type="match status" value="1"/>
</dbReference>
<proteinExistence type="predicted"/>
<evidence type="ECO:0000256" key="1">
    <source>
        <dbReference type="ARBA" id="ARBA00022722"/>
    </source>
</evidence>
<organism evidence="5">
    <name type="scientific">viral metagenome</name>
    <dbReference type="NCBI Taxonomy" id="1070528"/>
    <lineage>
        <taxon>unclassified sequences</taxon>
        <taxon>metagenomes</taxon>
        <taxon>organismal metagenomes</taxon>
    </lineage>
</organism>
<protein>
    <recommendedName>
        <fullName evidence="4">DNA mismatch repair MutH/Type II restriction enzyme Sau3AI domain-containing protein</fullName>
    </recommendedName>
</protein>
<dbReference type="SMART" id="SM00927">
    <property type="entry name" value="MutH"/>
    <property type="match status" value="1"/>
</dbReference>
<name>A0A6C0KLC2_9ZZZZ</name>
<dbReference type="SUPFAM" id="SSF52980">
    <property type="entry name" value="Restriction endonuclease-like"/>
    <property type="match status" value="1"/>
</dbReference>
<keyword evidence="1" id="KW-0540">Nuclease</keyword>
<dbReference type="EMBL" id="MN740898">
    <property type="protein sequence ID" value="QHU17134.1"/>
    <property type="molecule type" value="Genomic_DNA"/>
</dbReference>
<feature type="domain" description="DNA mismatch repair MutH/Type II restriction enzyme Sau3AI" evidence="4">
    <location>
        <begin position="40"/>
        <end position="135"/>
    </location>
</feature>
<dbReference type="GO" id="GO:0003677">
    <property type="term" value="F:DNA binding"/>
    <property type="evidence" value="ECO:0007669"/>
    <property type="project" value="InterPro"/>
</dbReference>
<keyword evidence="3" id="KW-0378">Hydrolase</keyword>
<dbReference type="AlphaFoldDB" id="A0A6C0KLC2"/>
<evidence type="ECO:0000259" key="4">
    <source>
        <dbReference type="SMART" id="SM00927"/>
    </source>
</evidence>
<dbReference type="Pfam" id="PF02976">
    <property type="entry name" value="MutH"/>
    <property type="match status" value="1"/>
</dbReference>
<dbReference type="InterPro" id="IPR011335">
    <property type="entry name" value="Restrct_endonuc-II-like"/>
</dbReference>
<accession>A0A6C0KLC2</accession>
<keyword evidence="2" id="KW-0255">Endonuclease</keyword>
<dbReference type="GO" id="GO:0016787">
    <property type="term" value="F:hydrolase activity"/>
    <property type="evidence" value="ECO:0007669"/>
    <property type="project" value="UniProtKB-KW"/>
</dbReference>
<evidence type="ECO:0000256" key="2">
    <source>
        <dbReference type="ARBA" id="ARBA00022759"/>
    </source>
</evidence>
<evidence type="ECO:0000313" key="5">
    <source>
        <dbReference type="EMBL" id="QHU17134.1"/>
    </source>
</evidence>
<dbReference type="InterPro" id="IPR037057">
    <property type="entry name" value="DNA_rep_MutH/T2_RE_sf"/>
</dbReference>
<dbReference type="GO" id="GO:0004519">
    <property type="term" value="F:endonuclease activity"/>
    <property type="evidence" value="ECO:0007669"/>
    <property type="project" value="UniProtKB-KW"/>
</dbReference>